<dbReference type="Pfam" id="PF00375">
    <property type="entry name" value="SDF"/>
    <property type="match status" value="1"/>
</dbReference>
<sequence length="403" mass="42880">MDKKRLGIGLLPCILISIALGIGVGYVMPVWGARLFETFSCLFGSFLGFLVPFIIVGFVTPAIADIGHRAGKVLLLTAAIAYTATVSSGLLAYFVGELTFPSLITPRTLEGPVAEAVGVTPYFRVEIPAMFGVMTALVFAFMTGLGIACSKGTVLRRGAEEFRDIVSATIRTVIIPLLPVYIFCIFLNMTVSGQVGSVLMAFIKIIGIIFFMAAVILILQYCVAALFVRRNPFKLLYTMLPAYFTALGTQSSAATIPVTLRQAIKMGVSEEIAGFVVPLCATIHMSGSTLKIVMCALALMIMHGLPFSLPMFAGFIAMLAVTIIAAPGIPGGAIMASLGLLASMLGFSEQDQALMIALYIAMDSFGTACNVTGDGFIALIVDKFFGKKLPDEKRVDDNLIGND</sequence>
<accession>A0ABV4D0G3</accession>
<feature type="transmembrane region" description="Helical" evidence="6">
    <location>
        <begin position="272"/>
        <end position="300"/>
    </location>
</feature>
<evidence type="ECO:0000256" key="6">
    <source>
        <dbReference type="SAM" id="Phobius"/>
    </source>
</evidence>
<feature type="transmembrane region" description="Helical" evidence="6">
    <location>
        <begin position="127"/>
        <end position="148"/>
    </location>
</feature>
<dbReference type="RefSeq" id="WP_121700273.1">
    <property type="nucleotide sequence ID" value="NZ_JBCLPP010000028.1"/>
</dbReference>
<organism evidence="7 8">
    <name type="scientific">Heminiphilus faecis</name>
    <dbReference type="NCBI Taxonomy" id="2601703"/>
    <lineage>
        <taxon>Bacteria</taxon>
        <taxon>Pseudomonadati</taxon>
        <taxon>Bacteroidota</taxon>
        <taxon>Bacteroidia</taxon>
        <taxon>Bacteroidales</taxon>
        <taxon>Muribaculaceae</taxon>
        <taxon>Heminiphilus</taxon>
    </lineage>
</organism>
<feature type="transmembrane region" description="Helical" evidence="6">
    <location>
        <begin position="312"/>
        <end position="336"/>
    </location>
</feature>
<keyword evidence="2" id="KW-0813">Transport</keyword>
<dbReference type="PANTHER" id="PTHR42865:SF8">
    <property type="entry name" value="SERINE_THREONINE TRANSPORTER SSTT"/>
    <property type="match status" value="1"/>
</dbReference>
<keyword evidence="4 6" id="KW-1133">Transmembrane helix</keyword>
<proteinExistence type="predicted"/>
<evidence type="ECO:0000313" key="7">
    <source>
        <dbReference type="EMBL" id="MEY8245960.1"/>
    </source>
</evidence>
<evidence type="ECO:0000256" key="5">
    <source>
        <dbReference type="ARBA" id="ARBA00023136"/>
    </source>
</evidence>
<feature type="transmembrane region" description="Helical" evidence="6">
    <location>
        <begin position="240"/>
        <end position="260"/>
    </location>
</feature>
<feature type="transmembrane region" description="Helical" evidence="6">
    <location>
        <begin position="43"/>
        <end position="64"/>
    </location>
</feature>
<evidence type="ECO:0000313" key="8">
    <source>
        <dbReference type="Proteomes" id="UP001565200"/>
    </source>
</evidence>
<feature type="transmembrane region" description="Helical" evidence="6">
    <location>
        <begin position="7"/>
        <end position="31"/>
    </location>
</feature>
<evidence type="ECO:0000256" key="2">
    <source>
        <dbReference type="ARBA" id="ARBA00022448"/>
    </source>
</evidence>
<dbReference type="SUPFAM" id="SSF118215">
    <property type="entry name" value="Proton glutamate symport protein"/>
    <property type="match status" value="1"/>
</dbReference>
<evidence type="ECO:0000256" key="4">
    <source>
        <dbReference type="ARBA" id="ARBA00022989"/>
    </source>
</evidence>
<dbReference type="InterPro" id="IPR001991">
    <property type="entry name" value="Na-dicarboxylate_symporter"/>
</dbReference>
<keyword evidence="5 6" id="KW-0472">Membrane</keyword>
<protein>
    <submittedName>
        <fullName evidence="7">Dicarboxylate/amino acid:cation symporter</fullName>
    </submittedName>
</protein>
<name>A0ABV4D0G3_9BACT</name>
<comment type="caution">
    <text evidence="7">The sequence shown here is derived from an EMBL/GenBank/DDBJ whole genome shotgun (WGS) entry which is preliminary data.</text>
</comment>
<dbReference type="Proteomes" id="UP001565200">
    <property type="component" value="Unassembled WGS sequence"/>
</dbReference>
<feature type="transmembrane region" description="Helical" evidence="6">
    <location>
        <begin position="201"/>
        <end position="228"/>
    </location>
</feature>
<dbReference type="Gene3D" id="1.10.3860.10">
    <property type="entry name" value="Sodium:dicarboxylate symporter"/>
    <property type="match status" value="1"/>
</dbReference>
<feature type="transmembrane region" description="Helical" evidence="6">
    <location>
        <begin position="168"/>
        <end position="189"/>
    </location>
</feature>
<feature type="transmembrane region" description="Helical" evidence="6">
    <location>
        <begin position="356"/>
        <end position="381"/>
    </location>
</feature>
<evidence type="ECO:0000256" key="1">
    <source>
        <dbReference type="ARBA" id="ARBA00004141"/>
    </source>
</evidence>
<feature type="transmembrane region" description="Helical" evidence="6">
    <location>
        <begin position="73"/>
        <end position="95"/>
    </location>
</feature>
<evidence type="ECO:0000256" key="3">
    <source>
        <dbReference type="ARBA" id="ARBA00022692"/>
    </source>
</evidence>
<keyword evidence="8" id="KW-1185">Reference proteome</keyword>
<dbReference type="PRINTS" id="PR00173">
    <property type="entry name" value="EDTRNSPORT"/>
</dbReference>
<reference evidence="7 8" key="1">
    <citation type="submission" date="2024-03" db="EMBL/GenBank/DDBJ databases">
        <title>Mouse gut bacterial collection (mGBC) of GemPharmatech.</title>
        <authorList>
            <person name="He Y."/>
            <person name="Dong L."/>
            <person name="Wu D."/>
            <person name="Gao X."/>
            <person name="Lin Z."/>
        </authorList>
    </citation>
    <scope>NUCLEOTIDE SEQUENCE [LARGE SCALE GENOMIC DNA]</scope>
    <source>
        <strain evidence="7 8">54-13</strain>
    </source>
</reference>
<comment type="subcellular location">
    <subcellularLocation>
        <location evidence="1">Membrane</location>
        <topology evidence="1">Multi-pass membrane protein</topology>
    </subcellularLocation>
</comment>
<dbReference type="EMBL" id="JBCLPP010000028">
    <property type="protein sequence ID" value="MEY8245960.1"/>
    <property type="molecule type" value="Genomic_DNA"/>
</dbReference>
<dbReference type="PANTHER" id="PTHR42865">
    <property type="entry name" value="PROTON/GLUTAMATE-ASPARTATE SYMPORTER"/>
    <property type="match status" value="1"/>
</dbReference>
<gene>
    <name evidence="7" type="ORF">AAK873_10075</name>
</gene>
<keyword evidence="3 6" id="KW-0812">Transmembrane</keyword>
<dbReference type="InterPro" id="IPR036458">
    <property type="entry name" value="Na:dicarbo_symporter_sf"/>
</dbReference>